<evidence type="ECO:0000313" key="7">
    <source>
        <dbReference type="EMBL" id="MBA8921585.1"/>
    </source>
</evidence>
<evidence type="ECO:0000259" key="6">
    <source>
        <dbReference type="PROSITE" id="PS50931"/>
    </source>
</evidence>
<dbReference type="GO" id="GO:0003677">
    <property type="term" value="F:DNA binding"/>
    <property type="evidence" value="ECO:0007669"/>
    <property type="project" value="UniProtKB-KW"/>
</dbReference>
<dbReference type="Proteomes" id="UP000546252">
    <property type="component" value="Unassembled WGS sequence"/>
</dbReference>
<sequence length="317" mass="34438">MEVHKARAFLTVAEELHFGRAAKRLHMAQPPLSRLIHQLEAELGAKLFDRDTRNVTLTPEGEAILQPAREMLMLSQRIKDVVVKSQQGEVGAARLGFAGASVNQSVGELARQIRRKRPGISMKLYSSEFSHVGLQKVLDKSLDLVIGRWDFLPAEISSRLVGLEELLIALPENHPLADQDTVAAEDLVDESWIVLPGGAGATLPNRLNALGVNAGFVPRIVQVAPDSGTLVVLVGAEMGIALTLSSVRDHVPSRGVVYKPLRHRQKPVEVRLIWRRDDLSPGLRAVVDISKSVFPPPDTLDTGSDSGSSGGPPQQRS</sequence>
<reference evidence="7 8" key="1">
    <citation type="submission" date="2020-08" db="EMBL/GenBank/DDBJ databases">
        <title>Sequencing the genomes of 1000 actinobacteria strains.</title>
        <authorList>
            <person name="Klenk H.-P."/>
        </authorList>
    </citation>
    <scope>NUCLEOTIDE SEQUENCE [LARGE SCALE GENOMIC DNA]</scope>
    <source>
        <strain evidence="7 8">DSM 19081</strain>
    </source>
</reference>
<comment type="caution">
    <text evidence="7">The sequence shown here is derived from an EMBL/GenBank/DDBJ whole genome shotgun (WGS) entry which is preliminary data.</text>
</comment>
<keyword evidence="2" id="KW-0805">Transcription regulation</keyword>
<dbReference type="InterPro" id="IPR036390">
    <property type="entry name" value="WH_DNA-bd_sf"/>
</dbReference>
<dbReference type="Pfam" id="PF03466">
    <property type="entry name" value="LysR_substrate"/>
    <property type="match status" value="1"/>
</dbReference>
<organism evidence="7 8">
    <name type="scientific">Nesterenkonia jeotgali</name>
    <dbReference type="NCBI Taxonomy" id="317018"/>
    <lineage>
        <taxon>Bacteria</taxon>
        <taxon>Bacillati</taxon>
        <taxon>Actinomycetota</taxon>
        <taxon>Actinomycetes</taxon>
        <taxon>Micrococcales</taxon>
        <taxon>Micrococcaceae</taxon>
        <taxon>Nesterenkonia</taxon>
    </lineage>
</organism>
<dbReference type="RefSeq" id="WP_182495482.1">
    <property type="nucleotide sequence ID" value="NZ_BAAAKT010000004.1"/>
</dbReference>
<dbReference type="CDD" id="cd08414">
    <property type="entry name" value="PBP2_LTTR_aromatics_like"/>
    <property type="match status" value="1"/>
</dbReference>
<dbReference type="FunFam" id="1.10.10.10:FF:000001">
    <property type="entry name" value="LysR family transcriptional regulator"/>
    <property type="match status" value="1"/>
</dbReference>
<accession>A0A839FQC7</accession>
<dbReference type="PANTHER" id="PTHR30346:SF0">
    <property type="entry name" value="HCA OPERON TRANSCRIPTIONAL ACTIVATOR HCAR"/>
    <property type="match status" value="1"/>
</dbReference>
<evidence type="ECO:0000256" key="1">
    <source>
        <dbReference type="ARBA" id="ARBA00009437"/>
    </source>
</evidence>
<dbReference type="AlphaFoldDB" id="A0A839FQC7"/>
<keyword evidence="3 7" id="KW-0238">DNA-binding</keyword>
<feature type="domain" description="HTH lysR-type" evidence="6">
    <location>
        <begin position="1"/>
        <end position="58"/>
    </location>
</feature>
<protein>
    <submittedName>
        <fullName evidence="7">DNA-binding transcriptional LysR family regulator</fullName>
    </submittedName>
</protein>
<dbReference type="Gene3D" id="3.40.190.10">
    <property type="entry name" value="Periplasmic binding protein-like II"/>
    <property type="match status" value="2"/>
</dbReference>
<gene>
    <name evidence="7" type="ORF">HNR24_001518</name>
</gene>
<dbReference type="SUPFAM" id="SSF46785">
    <property type="entry name" value="Winged helix' DNA-binding domain"/>
    <property type="match status" value="1"/>
</dbReference>
<evidence type="ECO:0000256" key="2">
    <source>
        <dbReference type="ARBA" id="ARBA00023015"/>
    </source>
</evidence>
<evidence type="ECO:0000313" key="8">
    <source>
        <dbReference type="Proteomes" id="UP000546252"/>
    </source>
</evidence>
<dbReference type="PROSITE" id="PS50931">
    <property type="entry name" value="HTH_LYSR"/>
    <property type="match status" value="1"/>
</dbReference>
<evidence type="ECO:0000256" key="3">
    <source>
        <dbReference type="ARBA" id="ARBA00023125"/>
    </source>
</evidence>
<dbReference type="SUPFAM" id="SSF53850">
    <property type="entry name" value="Periplasmic binding protein-like II"/>
    <property type="match status" value="1"/>
</dbReference>
<dbReference type="InterPro" id="IPR036388">
    <property type="entry name" value="WH-like_DNA-bd_sf"/>
</dbReference>
<name>A0A839FQC7_9MICC</name>
<dbReference type="InterPro" id="IPR005119">
    <property type="entry name" value="LysR_subst-bd"/>
</dbReference>
<dbReference type="Gene3D" id="1.10.10.10">
    <property type="entry name" value="Winged helix-like DNA-binding domain superfamily/Winged helix DNA-binding domain"/>
    <property type="match status" value="1"/>
</dbReference>
<proteinExistence type="inferred from homology"/>
<dbReference type="InterPro" id="IPR000847">
    <property type="entry name" value="LysR_HTH_N"/>
</dbReference>
<comment type="similarity">
    <text evidence="1">Belongs to the LysR transcriptional regulatory family.</text>
</comment>
<dbReference type="GO" id="GO:0003700">
    <property type="term" value="F:DNA-binding transcription factor activity"/>
    <property type="evidence" value="ECO:0007669"/>
    <property type="project" value="InterPro"/>
</dbReference>
<dbReference type="PANTHER" id="PTHR30346">
    <property type="entry name" value="TRANSCRIPTIONAL DUAL REGULATOR HCAR-RELATED"/>
    <property type="match status" value="1"/>
</dbReference>
<evidence type="ECO:0000256" key="5">
    <source>
        <dbReference type="SAM" id="MobiDB-lite"/>
    </source>
</evidence>
<feature type="region of interest" description="Disordered" evidence="5">
    <location>
        <begin position="294"/>
        <end position="317"/>
    </location>
</feature>
<dbReference type="GO" id="GO:0032993">
    <property type="term" value="C:protein-DNA complex"/>
    <property type="evidence" value="ECO:0007669"/>
    <property type="project" value="TreeGrafter"/>
</dbReference>
<dbReference type="Pfam" id="PF00126">
    <property type="entry name" value="HTH_1"/>
    <property type="match status" value="1"/>
</dbReference>
<evidence type="ECO:0000256" key="4">
    <source>
        <dbReference type="ARBA" id="ARBA00023163"/>
    </source>
</evidence>
<dbReference type="EMBL" id="JACJIH010000001">
    <property type="protein sequence ID" value="MBA8921585.1"/>
    <property type="molecule type" value="Genomic_DNA"/>
</dbReference>
<dbReference type="PRINTS" id="PR00039">
    <property type="entry name" value="HTHLYSR"/>
</dbReference>
<keyword evidence="4" id="KW-0804">Transcription</keyword>